<evidence type="ECO:0000313" key="3">
    <source>
        <dbReference type="Proteomes" id="UP000193467"/>
    </source>
</evidence>
<organism evidence="2 3">
    <name type="scientific">Leucosporidium creatinivorum</name>
    <dbReference type="NCBI Taxonomy" id="106004"/>
    <lineage>
        <taxon>Eukaryota</taxon>
        <taxon>Fungi</taxon>
        <taxon>Dikarya</taxon>
        <taxon>Basidiomycota</taxon>
        <taxon>Pucciniomycotina</taxon>
        <taxon>Microbotryomycetes</taxon>
        <taxon>Leucosporidiales</taxon>
        <taxon>Leucosporidium</taxon>
    </lineage>
</organism>
<dbReference type="PROSITE" id="PS50181">
    <property type="entry name" value="FBOX"/>
    <property type="match status" value="1"/>
</dbReference>
<dbReference type="EMBL" id="MCGR01000078">
    <property type="protein sequence ID" value="ORY58690.1"/>
    <property type="molecule type" value="Genomic_DNA"/>
</dbReference>
<proteinExistence type="predicted"/>
<evidence type="ECO:0000259" key="1">
    <source>
        <dbReference type="PROSITE" id="PS50181"/>
    </source>
</evidence>
<reference evidence="2 3" key="1">
    <citation type="submission" date="2016-07" db="EMBL/GenBank/DDBJ databases">
        <title>Pervasive Adenine N6-methylation of Active Genes in Fungi.</title>
        <authorList>
            <consortium name="DOE Joint Genome Institute"/>
            <person name="Mondo S.J."/>
            <person name="Dannebaum R.O."/>
            <person name="Kuo R.C."/>
            <person name="Labutti K."/>
            <person name="Haridas S."/>
            <person name="Kuo A."/>
            <person name="Salamov A."/>
            <person name="Ahrendt S.R."/>
            <person name="Lipzen A."/>
            <person name="Sullivan W."/>
            <person name="Andreopoulos W.B."/>
            <person name="Clum A."/>
            <person name="Lindquist E."/>
            <person name="Daum C."/>
            <person name="Ramamoorthy G.K."/>
            <person name="Gryganskyi A."/>
            <person name="Culley D."/>
            <person name="Magnuson J.K."/>
            <person name="James T.Y."/>
            <person name="O'Malley M.A."/>
            <person name="Stajich J.E."/>
            <person name="Spatafora J.W."/>
            <person name="Visel A."/>
            <person name="Grigoriev I.V."/>
        </authorList>
    </citation>
    <scope>NUCLEOTIDE SEQUENCE [LARGE SCALE GENOMIC DNA]</scope>
    <source>
        <strain evidence="2 3">62-1032</strain>
    </source>
</reference>
<name>A0A1Y2DHH4_9BASI</name>
<dbReference type="SUPFAM" id="SSF81383">
    <property type="entry name" value="F-box domain"/>
    <property type="match status" value="1"/>
</dbReference>
<dbReference type="STRING" id="106004.A0A1Y2DHH4"/>
<evidence type="ECO:0000313" key="2">
    <source>
        <dbReference type="EMBL" id="ORY58690.1"/>
    </source>
</evidence>
<dbReference type="InParanoid" id="A0A1Y2DHH4"/>
<dbReference type="OrthoDB" id="2532648at2759"/>
<protein>
    <recommendedName>
        <fullName evidence="1">F-box domain-containing protein</fullName>
    </recommendedName>
</protein>
<dbReference type="Proteomes" id="UP000193467">
    <property type="component" value="Unassembled WGS sequence"/>
</dbReference>
<accession>A0A1Y2DHH4</accession>
<comment type="caution">
    <text evidence="2">The sequence shown here is derived from an EMBL/GenBank/DDBJ whole genome shotgun (WGS) entry which is preliminary data.</text>
</comment>
<keyword evidence="3" id="KW-1185">Reference proteome</keyword>
<dbReference type="InterPro" id="IPR036047">
    <property type="entry name" value="F-box-like_dom_sf"/>
</dbReference>
<feature type="domain" description="F-box" evidence="1">
    <location>
        <begin position="7"/>
        <end position="53"/>
    </location>
</feature>
<dbReference type="InterPro" id="IPR001810">
    <property type="entry name" value="F-box_dom"/>
</dbReference>
<dbReference type="AlphaFoldDB" id="A0A1Y2DHH4"/>
<dbReference type="Pfam" id="PF00646">
    <property type="entry name" value="F-box"/>
    <property type="match status" value="1"/>
</dbReference>
<sequence>MTAKRSTTTLHDLPPELIATVLSHCTLASAIALSQASSRLRSITSDSPAWIEPLEAAAEAAGVHILRRPPPHLPPSDVDWDGLAAAGGRPIPSRAFVQLLPVLSRDFLLKAELPRLPNSQWREICERRFLPAVLSREVECKGEDDGSLWMKGRWKGVFLKLIGRLEHRDQTACAQEDHSCRYVVLHRKAGITRNRMSTREYDPLRVFEELKRQNSLGHYTTVQVLIPAKFLPVDVTISVYVTIGRSDAFLTNPTVMDLLDQLGGWRRDGSGPSHAILGPAL</sequence>
<gene>
    <name evidence="2" type="ORF">BCR35DRAFT_309436</name>
</gene>